<dbReference type="eggNOG" id="COG3865">
    <property type="taxonomic scope" value="Bacteria"/>
</dbReference>
<proteinExistence type="predicted"/>
<evidence type="ECO:0000313" key="2">
    <source>
        <dbReference type="EMBL" id="KCZ87979.1"/>
    </source>
</evidence>
<dbReference type="STRING" id="1280952.HJA_10370"/>
<dbReference type="InterPro" id="IPR029068">
    <property type="entry name" value="Glyas_Bleomycin-R_OHBP_Dase"/>
</dbReference>
<keyword evidence="2" id="KW-0830">Ubiquinone</keyword>
<comment type="caution">
    <text evidence="2">The sequence shown here is derived from an EMBL/GenBank/DDBJ whole genome shotgun (WGS) entry which is preliminary data.</text>
</comment>
<dbReference type="Gene3D" id="3.30.720.110">
    <property type="match status" value="1"/>
</dbReference>
<evidence type="ECO:0000313" key="3">
    <source>
        <dbReference type="Proteomes" id="UP000024816"/>
    </source>
</evidence>
<evidence type="ECO:0000259" key="1">
    <source>
        <dbReference type="Pfam" id="PF06983"/>
    </source>
</evidence>
<keyword evidence="3" id="KW-1185">Reference proteome</keyword>
<protein>
    <submittedName>
        <fullName evidence="2">3-demethylubiquinone-9 3-methyltransferase</fullName>
    </submittedName>
</protein>
<gene>
    <name evidence="2" type="ORF">HJA_10370</name>
</gene>
<dbReference type="Gene3D" id="3.30.720.100">
    <property type="match status" value="1"/>
</dbReference>
<feature type="domain" description="PhnB-like" evidence="1">
    <location>
        <begin position="4"/>
        <end position="118"/>
    </location>
</feature>
<keyword evidence="2" id="KW-0489">Methyltransferase</keyword>
<dbReference type="SUPFAM" id="SSF54593">
    <property type="entry name" value="Glyoxalase/Bleomycin resistance protein/Dihydroxybiphenyl dioxygenase"/>
    <property type="match status" value="1"/>
</dbReference>
<dbReference type="AlphaFoldDB" id="A0A059FBJ1"/>
<dbReference type="PIRSF" id="PIRSF021700">
    <property type="entry name" value="3_dmu_93_MTrfase"/>
    <property type="match status" value="1"/>
</dbReference>
<reference evidence="2 3" key="1">
    <citation type="journal article" date="2014" name="Antonie Van Leeuwenhoek">
        <title>Hyphomonas beringensis sp. nov. and Hyphomonas chukchiensis sp. nov., isolated from surface seawater of the Bering Sea and Chukchi Sea.</title>
        <authorList>
            <person name="Li C."/>
            <person name="Lai Q."/>
            <person name="Li G."/>
            <person name="Dong C."/>
            <person name="Wang J."/>
            <person name="Liao Y."/>
            <person name="Shao Z."/>
        </authorList>
    </citation>
    <scope>NUCLEOTIDE SEQUENCE [LARGE SCALE GENOMIC DNA]</scope>
    <source>
        <strain evidence="2 3">VP2</strain>
    </source>
</reference>
<dbReference type="EMBL" id="ARYJ01000006">
    <property type="protein sequence ID" value="KCZ87979.1"/>
    <property type="molecule type" value="Genomic_DNA"/>
</dbReference>
<organism evidence="2 3">
    <name type="scientific">Hyphomonas jannaschiana VP2</name>
    <dbReference type="NCBI Taxonomy" id="1280952"/>
    <lineage>
        <taxon>Bacteria</taxon>
        <taxon>Pseudomonadati</taxon>
        <taxon>Pseudomonadota</taxon>
        <taxon>Alphaproteobacteria</taxon>
        <taxon>Hyphomonadales</taxon>
        <taxon>Hyphomonadaceae</taxon>
        <taxon>Hyphomonas</taxon>
    </lineage>
</organism>
<sequence>MIRKVSTYLMFTGQAAEALALYTDVFPESEASVRDAPVYMADWRLAGHDVMLVDSPNVHDFTFTPSMSLFVDFGDAAALDAAFARLSEGGQVMMPVDNYGFSQRFAWVADRFGVSWQLNLP</sequence>
<accession>A0A059FBJ1</accession>
<dbReference type="InterPro" id="IPR009725">
    <property type="entry name" value="3_dmu_93_MTrfase"/>
</dbReference>
<dbReference type="InterPro" id="IPR028973">
    <property type="entry name" value="PhnB-like"/>
</dbReference>
<keyword evidence="2" id="KW-0808">Transferase</keyword>
<name>A0A059FBJ1_9PROT</name>
<dbReference type="GO" id="GO:0008168">
    <property type="term" value="F:methyltransferase activity"/>
    <property type="evidence" value="ECO:0007669"/>
    <property type="project" value="UniProtKB-KW"/>
</dbReference>
<dbReference type="GO" id="GO:0032259">
    <property type="term" value="P:methylation"/>
    <property type="evidence" value="ECO:0007669"/>
    <property type="project" value="UniProtKB-KW"/>
</dbReference>
<dbReference type="Proteomes" id="UP000024816">
    <property type="component" value="Unassembled WGS sequence"/>
</dbReference>
<dbReference type="PATRIC" id="fig|1280952.3.peg.2071"/>
<dbReference type="PANTHER" id="PTHR33990:SF4">
    <property type="entry name" value="PHNB-LIKE DOMAIN-CONTAINING PROTEIN"/>
    <property type="match status" value="1"/>
</dbReference>
<dbReference type="Pfam" id="PF06983">
    <property type="entry name" value="3-dmu-9_3-mt"/>
    <property type="match status" value="1"/>
</dbReference>
<dbReference type="PANTHER" id="PTHR33990">
    <property type="entry name" value="PROTEIN YJDN-RELATED"/>
    <property type="match status" value="1"/>
</dbReference>
<dbReference type="RefSeq" id="WP_035581894.1">
    <property type="nucleotide sequence ID" value="NZ_ARYJ01000006.1"/>
</dbReference>
<dbReference type="CDD" id="cd06588">
    <property type="entry name" value="PhnB_like"/>
    <property type="match status" value="1"/>
</dbReference>